<gene>
    <name evidence="3" type="ORF">Pmi06nite_14270</name>
</gene>
<dbReference type="SUPFAM" id="SSF52540">
    <property type="entry name" value="P-loop containing nucleoside triphosphate hydrolases"/>
    <property type="match status" value="2"/>
</dbReference>
<dbReference type="Proteomes" id="UP000650628">
    <property type="component" value="Unassembled WGS sequence"/>
</dbReference>
<dbReference type="Gene3D" id="3.40.50.300">
    <property type="entry name" value="P-loop containing nucleotide triphosphate hydrolases"/>
    <property type="match status" value="2"/>
</dbReference>
<evidence type="ECO:0000313" key="4">
    <source>
        <dbReference type="Proteomes" id="UP000650628"/>
    </source>
</evidence>
<dbReference type="EMBL" id="BOOO01000007">
    <property type="protein sequence ID" value="GII27985.1"/>
    <property type="molecule type" value="Genomic_DNA"/>
</dbReference>
<dbReference type="SMART" id="SM00382">
    <property type="entry name" value="AAA"/>
    <property type="match status" value="1"/>
</dbReference>
<evidence type="ECO:0000256" key="1">
    <source>
        <dbReference type="SAM" id="MobiDB-lite"/>
    </source>
</evidence>
<evidence type="ECO:0000313" key="3">
    <source>
        <dbReference type="EMBL" id="GII27985.1"/>
    </source>
</evidence>
<evidence type="ECO:0000259" key="2">
    <source>
        <dbReference type="SMART" id="SM00382"/>
    </source>
</evidence>
<dbReference type="InterPro" id="IPR003593">
    <property type="entry name" value="AAA+_ATPase"/>
</dbReference>
<dbReference type="CDD" id="cd01127">
    <property type="entry name" value="TrwB_TraG_TraD_VirD4"/>
    <property type="match status" value="1"/>
</dbReference>
<dbReference type="InterPro" id="IPR008571">
    <property type="entry name" value="HerA-like"/>
</dbReference>
<accession>A0A8J3TIV7</accession>
<dbReference type="PANTHER" id="PTHR42957:SF2">
    <property type="entry name" value="HELICASE HERA CENTRAL DOMAIN-CONTAINING PROTEIN"/>
    <property type="match status" value="1"/>
</dbReference>
<sequence length="1084" mass="115523">MAVDEHGALERLDFNWVSGTEDVWHPSPFHVEALNLQTVQAVLDGVGEATRSPDTSPIGLVVQGQRGAGKTHLLGWIREKVQDEGGYFFLVELLDAGIFWDSVVVAMLDGLSRELDGESQLKAFLRRLSSQIGVPRMVRRTVIGDAPLTTEALDGFIDSLISFDGHVGRESRDVARALVLRASADRHAQDVADTLLGSQPEEEPGERAKWGIRRGQKSPQEVVRDLSRLLALTGPSVVAVDQIDPLITTATTRTVVHLGGRRHDALAIDQIAAGLMALRDFTRRTLTVVSCIPATWVIIKKEATDTVQDRFRRPISLHAIPDAETGRALVETRLGTQFRSMGFRAPHPTWPVSPSAFATAPGLTPRQLLKAIDAHIRVCRIRGEITELESFEAVADDEVVGGVTSRPPVRIPVPPGVALEDLDTRFAELRSTAQVAADAAAALDPATEDTAMPALLAAGLSAWIVEQGETGGVYSQDAPPSAKPPLHARLRRSLDEATEDEEHWSFRAIAATNAVAALTRMRNASVAAGLIIGDRKRRLFLLRNTEWSGGAKTREAVAAFERAGGRTLQVEEEDLKILAALRALLKDNPPDLHAWLAARRPTGEIKLLGDALGDVWTVPYGMPDAGGDTATPDPVAATSGDSGRGRTDVPAGDLAPETPAVPAAKRAPAVSDGSADAPSIVIGTTADQAPARVDLEALRKHTAIFAGSGSGKTVLIRRLIEECALQGVSAIVLDPNNDLARLGDGWPEPPAGWRDGDAARAQRYLADTDVTVWTPGRVGGRPLAFQPLPDFSGLMDDADEFKEAVGAAVASLVPRARLDAKTQKAHLGRAVLKEAVEYYGRHGTAGLHGLIALLSELPEGVSALANADKIAAEVAQNLTATMVSDPLFGGEGAAADPGVLLTPPPGKRARISVISFVGLPSDEQRQSFVNLLQLALFSWIRRHPAGDRPLGGLFVMDEAQTFAPSGAMTACTHSTLALASQARKYGLGLVFATQAPKGLHNRIPGNSATQFFGLLNSPAQIEAAKEVARSKNSTIGDVGHLGPGEFYAGVEGTAFARIQAPMCLSHHPRSPLTTEEVIQRARKP</sequence>
<dbReference type="AlphaFoldDB" id="A0A8J3TIV7"/>
<comment type="caution">
    <text evidence="3">The sequence shown here is derived from an EMBL/GenBank/DDBJ whole genome shotgun (WGS) entry which is preliminary data.</text>
</comment>
<dbReference type="InterPro" id="IPR002789">
    <property type="entry name" value="HerA_central"/>
</dbReference>
<protein>
    <submittedName>
        <fullName evidence="3">ATPase</fullName>
    </submittedName>
</protein>
<organism evidence="3 4">
    <name type="scientific">Planotetraspora mira</name>
    <dbReference type="NCBI Taxonomy" id="58121"/>
    <lineage>
        <taxon>Bacteria</taxon>
        <taxon>Bacillati</taxon>
        <taxon>Actinomycetota</taxon>
        <taxon>Actinomycetes</taxon>
        <taxon>Streptosporangiales</taxon>
        <taxon>Streptosporangiaceae</taxon>
        <taxon>Planotetraspora</taxon>
    </lineage>
</organism>
<dbReference type="PANTHER" id="PTHR42957">
    <property type="entry name" value="HELICASE MJ1565-RELATED"/>
    <property type="match status" value="1"/>
</dbReference>
<feature type="compositionally biased region" description="Low complexity" evidence="1">
    <location>
        <begin position="660"/>
        <end position="670"/>
    </location>
</feature>
<feature type="region of interest" description="Disordered" evidence="1">
    <location>
        <begin position="623"/>
        <end position="675"/>
    </location>
</feature>
<name>A0A8J3TIV7_9ACTN</name>
<keyword evidence="4" id="KW-1185">Reference proteome</keyword>
<feature type="domain" description="AAA+ ATPase" evidence="2">
    <location>
        <begin position="698"/>
        <end position="1017"/>
    </location>
</feature>
<reference evidence="3 4" key="1">
    <citation type="submission" date="2021-01" db="EMBL/GenBank/DDBJ databases">
        <title>Whole genome shotgun sequence of Planotetraspora mira NBRC 15435.</title>
        <authorList>
            <person name="Komaki H."/>
            <person name="Tamura T."/>
        </authorList>
    </citation>
    <scope>NUCLEOTIDE SEQUENCE [LARGE SCALE GENOMIC DNA]</scope>
    <source>
        <strain evidence="3 4">NBRC 15435</strain>
    </source>
</reference>
<proteinExistence type="predicted"/>
<dbReference type="InterPro" id="IPR027417">
    <property type="entry name" value="P-loop_NTPase"/>
</dbReference>
<dbReference type="Pfam" id="PF01935">
    <property type="entry name" value="DUF87"/>
    <property type="match status" value="1"/>
</dbReference>